<keyword evidence="3" id="KW-1185">Reference proteome</keyword>
<sequence length="82" mass="9202">MNYLPDEDLNQIVGGFSFSPVRRAYIRQPTPPSESLPGILDISKLRVSPATTNKNLNINELAKLKSATRMTAFRIKNRHGFS</sequence>
<proteinExistence type="predicted"/>
<reference evidence="1 3" key="1">
    <citation type="submission" date="2015-11" db="EMBL/GenBank/DDBJ databases">
        <title>Genomic analysis of 38 Legionella species identifies large and diverse effector repertoires.</title>
        <authorList>
            <person name="Burstein D."/>
            <person name="Amaro F."/>
            <person name="Zusman T."/>
            <person name="Lifshitz Z."/>
            <person name="Cohen O."/>
            <person name="Gilbert J.A."/>
            <person name="Pupko T."/>
            <person name="Shuman H.A."/>
            <person name="Segal G."/>
        </authorList>
    </citation>
    <scope>NUCLEOTIDE SEQUENCE [LARGE SCALE GENOMIC DNA]</scope>
    <source>
        <strain evidence="1 3">ATCC 49507</strain>
    </source>
</reference>
<dbReference type="STRING" id="45072.Lqua_1308"/>
<dbReference type="Proteomes" id="UP000054639">
    <property type="component" value="Unassembled WGS sequence"/>
</dbReference>
<dbReference type="EMBL" id="UGOW01000001">
    <property type="protein sequence ID" value="STY17672.1"/>
    <property type="molecule type" value="Genomic_DNA"/>
</dbReference>
<evidence type="ECO:0000313" key="3">
    <source>
        <dbReference type="Proteomes" id="UP000054639"/>
    </source>
</evidence>
<gene>
    <name evidence="1" type="ORF">Lqua_1308</name>
    <name evidence="2" type="ORF">NCTC12376_01485</name>
</gene>
<evidence type="ECO:0000313" key="4">
    <source>
        <dbReference type="Proteomes" id="UP000254230"/>
    </source>
</evidence>
<accession>A0A378KT01</accession>
<reference evidence="2 4" key="2">
    <citation type="submission" date="2018-06" db="EMBL/GenBank/DDBJ databases">
        <authorList>
            <consortium name="Pathogen Informatics"/>
            <person name="Doyle S."/>
        </authorList>
    </citation>
    <scope>NUCLEOTIDE SEQUENCE [LARGE SCALE GENOMIC DNA]</scope>
    <source>
        <strain evidence="2 4">NCTC12376</strain>
    </source>
</reference>
<dbReference type="RefSeq" id="WP_058473478.1">
    <property type="nucleotide sequence ID" value="NZ_CAAAIL010000013.1"/>
</dbReference>
<evidence type="ECO:0000313" key="1">
    <source>
        <dbReference type="EMBL" id="KTD51081.1"/>
    </source>
</evidence>
<dbReference type="AlphaFoldDB" id="A0A378KT01"/>
<dbReference type="EMBL" id="LNYR01000012">
    <property type="protein sequence ID" value="KTD51081.1"/>
    <property type="molecule type" value="Genomic_DNA"/>
</dbReference>
<name>A0A378KT01_9GAMM</name>
<evidence type="ECO:0000313" key="2">
    <source>
        <dbReference type="EMBL" id="STY17672.1"/>
    </source>
</evidence>
<organism evidence="2 4">
    <name type="scientific">Legionella quateirensis</name>
    <dbReference type="NCBI Taxonomy" id="45072"/>
    <lineage>
        <taxon>Bacteria</taxon>
        <taxon>Pseudomonadati</taxon>
        <taxon>Pseudomonadota</taxon>
        <taxon>Gammaproteobacteria</taxon>
        <taxon>Legionellales</taxon>
        <taxon>Legionellaceae</taxon>
        <taxon>Legionella</taxon>
    </lineage>
</organism>
<dbReference type="Proteomes" id="UP000254230">
    <property type="component" value="Unassembled WGS sequence"/>
</dbReference>
<protein>
    <submittedName>
        <fullName evidence="2">Uncharacterized protein</fullName>
    </submittedName>
</protein>